<protein>
    <recommendedName>
        <fullName evidence="2">DUF7924 domain-containing protein</fullName>
    </recommendedName>
</protein>
<proteinExistence type="predicted"/>
<evidence type="ECO:0000313" key="4">
    <source>
        <dbReference type="Proteomes" id="UP001338125"/>
    </source>
</evidence>
<feature type="compositionally biased region" description="Pro residues" evidence="1">
    <location>
        <begin position="189"/>
        <end position="211"/>
    </location>
</feature>
<evidence type="ECO:0000256" key="1">
    <source>
        <dbReference type="SAM" id="MobiDB-lite"/>
    </source>
</evidence>
<organism evidence="3 4">
    <name type="scientific">Cladobotryum mycophilum</name>
    <dbReference type="NCBI Taxonomy" id="491253"/>
    <lineage>
        <taxon>Eukaryota</taxon>
        <taxon>Fungi</taxon>
        <taxon>Dikarya</taxon>
        <taxon>Ascomycota</taxon>
        <taxon>Pezizomycotina</taxon>
        <taxon>Sordariomycetes</taxon>
        <taxon>Hypocreomycetidae</taxon>
        <taxon>Hypocreales</taxon>
        <taxon>Hypocreaceae</taxon>
        <taxon>Cladobotryum</taxon>
    </lineage>
</organism>
<accession>A0ABR0SS06</accession>
<reference evidence="3 4" key="1">
    <citation type="submission" date="2024-01" db="EMBL/GenBank/DDBJ databases">
        <title>Complete genome of Cladobotryum mycophilum ATHUM6906.</title>
        <authorList>
            <person name="Christinaki A.C."/>
            <person name="Myridakis A.I."/>
            <person name="Kouvelis V.N."/>
        </authorList>
    </citation>
    <scope>NUCLEOTIDE SEQUENCE [LARGE SCALE GENOMIC DNA]</scope>
    <source>
        <strain evidence="3 4">ATHUM6906</strain>
    </source>
</reference>
<dbReference type="PANTHER" id="PTHR42470">
    <property type="entry name" value="VAST DOMAIN-CONTAINING PROTEIN"/>
    <property type="match status" value="1"/>
</dbReference>
<comment type="caution">
    <text evidence="3">The sequence shown here is derived from an EMBL/GenBank/DDBJ whole genome shotgun (WGS) entry which is preliminary data.</text>
</comment>
<dbReference type="PANTHER" id="PTHR42470:SF1">
    <property type="entry name" value="VAST DOMAIN-CONTAINING PROTEIN"/>
    <property type="match status" value="1"/>
</dbReference>
<feature type="domain" description="DUF7924" evidence="2">
    <location>
        <begin position="365"/>
        <end position="517"/>
    </location>
</feature>
<gene>
    <name evidence="3" type="ORF">PT974_03335</name>
</gene>
<evidence type="ECO:0000313" key="3">
    <source>
        <dbReference type="EMBL" id="KAK5994946.1"/>
    </source>
</evidence>
<sequence>MGWKFRVSDFLSRTTRFSKVYSPVQQIWRNSVAGKVKPLINRAKFFIHSRPWAIRIIIVEQNAKLQRLLRKIGYSSRGSPPSARSTPELLPTSKVVSKATNQENAALAASVNSEESIDTKASAAITPKRETTETITIVVSEKGTASTNSLETTETIVSKETLPKPLTTRLKPQTGHERKFEELIRPLPLTSPPPPSPPTQIPLHPTPPHHTPPLSTRPSPAPFPTVPDLRAKETQVSSPSPHLESLETEITPPLGRSTGKSLVENPYYRRLNLAQNHIYLRSRQEKLPITISELVGRICRDRDSLDPPTDHIQHNVTLEELSFGASEPRLERFLQSRIFSDCKQGDVLDRSDRQPMAKRAVPNTGSRKVSTPVPDMLYGYKPENAFPEQQNQLISLGVDAIANNQDLVFPFLVIEFKGDGPGISGSLWVATNQCLGGSASCVKIAEYPNPQLRQHKIRPMDSAVFSIAIRGTEARLFVTWKHNDNDYYMANFASFLLQDPEHYKKFRGHVRNIIDWGERSV</sequence>
<name>A0ABR0SS06_9HYPO</name>
<feature type="region of interest" description="Disordered" evidence="1">
    <location>
        <begin position="184"/>
        <end position="261"/>
    </location>
</feature>
<dbReference type="EMBL" id="JAVFKD010000004">
    <property type="protein sequence ID" value="KAK5994946.1"/>
    <property type="molecule type" value="Genomic_DNA"/>
</dbReference>
<dbReference type="Proteomes" id="UP001338125">
    <property type="component" value="Unassembled WGS sequence"/>
</dbReference>
<keyword evidence="4" id="KW-1185">Reference proteome</keyword>
<evidence type="ECO:0000259" key="2">
    <source>
        <dbReference type="Pfam" id="PF25545"/>
    </source>
</evidence>
<dbReference type="InterPro" id="IPR057684">
    <property type="entry name" value="DUF7924"/>
</dbReference>
<dbReference type="Pfam" id="PF25545">
    <property type="entry name" value="DUF7924"/>
    <property type="match status" value="1"/>
</dbReference>